<keyword evidence="3" id="KW-1185">Reference proteome</keyword>
<comment type="caution">
    <text evidence="2">The sequence shown here is derived from an EMBL/GenBank/DDBJ whole genome shotgun (WGS) entry which is preliminary data.</text>
</comment>
<evidence type="ECO:0000313" key="2">
    <source>
        <dbReference type="EMBL" id="GIG87585.1"/>
    </source>
</evidence>
<dbReference type="RefSeq" id="WP_203866149.1">
    <property type="nucleotide sequence ID" value="NZ_BONW01000012.1"/>
</dbReference>
<keyword evidence="1" id="KW-0812">Transmembrane</keyword>
<feature type="transmembrane region" description="Helical" evidence="1">
    <location>
        <begin position="41"/>
        <end position="59"/>
    </location>
</feature>
<dbReference type="EMBL" id="BONW01000012">
    <property type="protein sequence ID" value="GIG87585.1"/>
    <property type="molecule type" value="Genomic_DNA"/>
</dbReference>
<evidence type="ECO:0000256" key="1">
    <source>
        <dbReference type="SAM" id="Phobius"/>
    </source>
</evidence>
<feature type="transmembrane region" description="Helical" evidence="1">
    <location>
        <begin position="145"/>
        <end position="162"/>
    </location>
</feature>
<proteinExistence type="predicted"/>
<dbReference type="Proteomes" id="UP000646749">
    <property type="component" value="Unassembled WGS sequence"/>
</dbReference>
<keyword evidence="1" id="KW-1133">Transmembrane helix</keyword>
<evidence type="ECO:0008006" key="4">
    <source>
        <dbReference type="Google" id="ProtNLM"/>
    </source>
</evidence>
<keyword evidence="1" id="KW-0472">Membrane</keyword>
<sequence length="176" mass="17536">MDHTEHPAGPGRVLVDVGLGVLSAAGSAGTAYLLATSWGGAYWVFGCAVGVVVTVLALSRARRRSWPVFTALVVAGLAVGLAGLADLPQEPGPVTALALAVLTGSALRTLPAPRAAAVAVAGFGVVAGSWLSAGPGFTAVTVWNLAGWIAAVLTGLGLRAAGTHTTEGERADPIHR</sequence>
<evidence type="ECO:0000313" key="3">
    <source>
        <dbReference type="Proteomes" id="UP000646749"/>
    </source>
</evidence>
<accession>A0ABQ4DYR9</accession>
<feature type="transmembrane region" description="Helical" evidence="1">
    <location>
        <begin position="12"/>
        <end position="35"/>
    </location>
</feature>
<name>A0ABQ4DYR9_9ACTN</name>
<feature type="transmembrane region" description="Helical" evidence="1">
    <location>
        <begin position="115"/>
        <end position="133"/>
    </location>
</feature>
<gene>
    <name evidence="2" type="ORF">Pen02_25210</name>
</gene>
<reference evidence="2 3" key="1">
    <citation type="submission" date="2021-01" db="EMBL/GenBank/DDBJ databases">
        <title>Whole genome shotgun sequence of Plantactinospora endophytica NBRC 110450.</title>
        <authorList>
            <person name="Komaki H."/>
            <person name="Tamura T."/>
        </authorList>
    </citation>
    <scope>NUCLEOTIDE SEQUENCE [LARGE SCALE GENOMIC DNA]</scope>
    <source>
        <strain evidence="2 3">NBRC 110450</strain>
    </source>
</reference>
<feature type="transmembrane region" description="Helical" evidence="1">
    <location>
        <begin position="66"/>
        <end position="85"/>
    </location>
</feature>
<protein>
    <recommendedName>
        <fullName evidence="4">Metal transporter</fullName>
    </recommendedName>
</protein>
<organism evidence="2 3">
    <name type="scientific">Plantactinospora endophytica</name>
    <dbReference type="NCBI Taxonomy" id="673535"/>
    <lineage>
        <taxon>Bacteria</taxon>
        <taxon>Bacillati</taxon>
        <taxon>Actinomycetota</taxon>
        <taxon>Actinomycetes</taxon>
        <taxon>Micromonosporales</taxon>
        <taxon>Micromonosporaceae</taxon>
        <taxon>Plantactinospora</taxon>
    </lineage>
</organism>